<comment type="caution">
    <text evidence="1">The sequence shown here is derived from an EMBL/GenBank/DDBJ whole genome shotgun (WGS) entry which is preliminary data.</text>
</comment>
<accession>A0AAN6X8N3</accession>
<evidence type="ECO:0000313" key="2">
    <source>
        <dbReference type="Proteomes" id="UP001303160"/>
    </source>
</evidence>
<dbReference type="Proteomes" id="UP001303160">
    <property type="component" value="Unassembled WGS sequence"/>
</dbReference>
<proteinExistence type="predicted"/>
<reference evidence="1" key="2">
    <citation type="submission" date="2023-05" db="EMBL/GenBank/DDBJ databases">
        <authorList>
            <consortium name="Lawrence Berkeley National Laboratory"/>
            <person name="Steindorff A."/>
            <person name="Hensen N."/>
            <person name="Bonometti L."/>
            <person name="Westerberg I."/>
            <person name="Brannstrom I.O."/>
            <person name="Guillou S."/>
            <person name="Cros-Aarteil S."/>
            <person name="Calhoun S."/>
            <person name="Haridas S."/>
            <person name="Kuo A."/>
            <person name="Mondo S."/>
            <person name="Pangilinan J."/>
            <person name="Riley R."/>
            <person name="Labutti K."/>
            <person name="Andreopoulos B."/>
            <person name="Lipzen A."/>
            <person name="Chen C."/>
            <person name="Yanf M."/>
            <person name="Daum C."/>
            <person name="Ng V."/>
            <person name="Clum A."/>
            <person name="Ohm R."/>
            <person name="Martin F."/>
            <person name="Silar P."/>
            <person name="Natvig D."/>
            <person name="Lalanne C."/>
            <person name="Gautier V."/>
            <person name="Ament-Velasquez S.L."/>
            <person name="Kruys A."/>
            <person name="Hutchinson M.I."/>
            <person name="Powell A.J."/>
            <person name="Barry K."/>
            <person name="Miller A.N."/>
            <person name="Grigoriev I.V."/>
            <person name="Debuchy R."/>
            <person name="Gladieux P."/>
            <person name="Thoren M.H."/>
            <person name="Johannesson H."/>
        </authorList>
    </citation>
    <scope>NUCLEOTIDE SEQUENCE</scope>
    <source>
        <strain evidence="1">CBS 315.58</strain>
    </source>
</reference>
<sequence>IKTIIRDASPRLIFTAAFNNGKNDLRTFPANVNYSVIYVYTSKDNSKDSGINPKI</sequence>
<organism evidence="1 2">
    <name type="scientific">Triangularia verruculosa</name>
    <dbReference type="NCBI Taxonomy" id="2587418"/>
    <lineage>
        <taxon>Eukaryota</taxon>
        <taxon>Fungi</taxon>
        <taxon>Dikarya</taxon>
        <taxon>Ascomycota</taxon>
        <taxon>Pezizomycotina</taxon>
        <taxon>Sordariomycetes</taxon>
        <taxon>Sordariomycetidae</taxon>
        <taxon>Sordariales</taxon>
        <taxon>Podosporaceae</taxon>
        <taxon>Triangularia</taxon>
    </lineage>
</organism>
<dbReference type="AlphaFoldDB" id="A0AAN6X8N3"/>
<keyword evidence="2" id="KW-1185">Reference proteome</keyword>
<name>A0AAN6X8N3_9PEZI</name>
<dbReference type="EMBL" id="MU864095">
    <property type="protein sequence ID" value="KAK4194117.1"/>
    <property type="molecule type" value="Genomic_DNA"/>
</dbReference>
<gene>
    <name evidence="1" type="ORF">QBC40DRAFT_188919</name>
</gene>
<protein>
    <submittedName>
        <fullName evidence="1">Uncharacterized protein</fullName>
    </submittedName>
</protein>
<evidence type="ECO:0000313" key="1">
    <source>
        <dbReference type="EMBL" id="KAK4194117.1"/>
    </source>
</evidence>
<reference evidence="1" key="1">
    <citation type="journal article" date="2023" name="Mol. Phylogenet. Evol.">
        <title>Genome-scale phylogeny and comparative genomics of the fungal order Sordariales.</title>
        <authorList>
            <person name="Hensen N."/>
            <person name="Bonometti L."/>
            <person name="Westerberg I."/>
            <person name="Brannstrom I.O."/>
            <person name="Guillou S."/>
            <person name="Cros-Aarteil S."/>
            <person name="Calhoun S."/>
            <person name="Haridas S."/>
            <person name="Kuo A."/>
            <person name="Mondo S."/>
            <person name="Pangilinan J."/>
            <person name="Riley R."/>
            <person name="LaButti K."/>
            <person name="Andreopoulos B."/>
            <person name="Lipzen A."/>
            <person name="Chen C."/>
            <person name="Yan M."/>
            <person name="Daum C."/>
            <person name="Ng V."/>
            <person name="Clum A."/>
            <person name="Steindorff A."/>
            <person name="Ohm R.A."/>
            <person name="Martin F."/>
            <person name="Silar P."/>
            <person name="Natvig D.O."/>
            <person name="Lalanne C."/>
            <person name="Gautier V."/>
            <person name="Ament-Velasquez S.L."/>
            <person name="Kruys A."/>
            <person name="Hutchinson M.I."/>
            <person name="Powell A.J."/>
            <person name="Barry K."/>
            <person name="Miller A.N."/>
            <person name="Grigoriev I.V."/>
            <person name="Debuchy R."/>
            <person name="Gladieux P."/>
            <person name="Hiltunen Thoren M."/>
            <person name="Johannesson H."/>
        </authorList>
    </citation>
    <scope>NUCLEOTIDE SEQUENCE</scope>
    <source>
        <strain evidence="1">CBS 315.58</strain>
    </source>
</reference>
<feature type="non-terminal residue" evidence="1">
    <location>
        <position position="1"/>
    </location>
</feature>